<accession>A0A126ZWU8</accession>
<keyword evidence="4" id="KW-0238">DNA-binding</keyword>
<dbReference type="Pfam" id="PF08281">
    <property type="entry name" value="Sigma70_r4_2"/>
    <property type="match status" value="1"/>
</dbReference>
<dbReference type="Pfam" id="PF04539">
    <property type="entry name" value="Sigma70_r3"/>
    <property type="match status" value="1"/>
</dbReference>
<dbReference type="NCBIfam" id="TIGR02937">
    <property type="entry name" value="sigma70-ECF"/>
    <property type="match status" value="1"/>
</dbReference>
<feature type="domain" description="RNA polymerase sigma factor 70 region 4 type 2" evidence="8">
    <location>
        <begin position="190"/>
        <end position="242"/>
    </location>
</feature>
<dbReference type="GO" id="GO:0006352">
    <property type="term" value="P:DNA-templated transcription initiation"/>
    <property type="evidence" value="ECO:0007669"/>
    <property type="project" value="InterPro"/>
</dbReference>
<keyword evidence="5" id="KW-0804">Transcription</keyword>
<organism evidence="9 10">
    <name type="scientific">Sinomonas atrocyanea</name>
    <dbReference type="NCBI Taxonomy" id="37927"/>
    <lineage>
        <taxon>Bacteria</taxon>
        <taxon>Bacillati</taxon>
        <taxon>Actinomycetota</taxon>
        <taxon>Actinomycetes</taxon>
        <taxon>Micrococcales</taxon>
        <taxon>Micrococcaceae</taxon>
        <taxon>Sinomonas</taxon>
    </lineage>
</organism>
<dbReference type="PANTHER" id="PTHR30385">
    <property type="entry name" value="SIGMA FACTOR F FLAGELLAR"/>
    <property type="match status" value="1"/>
</dbReference>
<proteinExistence type="inferred from homology"/>
<dbReference type="EMBL" id="CP014518">
    <property type="protein sequence ID" value="AMM31437.1"/>
    <property type="molecule type" value="Genomic_DNA"/>
</dbReference>
<keyword evidence="10" id="KW-1185">Reference proteome</keyword>
<dbReference type="STRING" id="37927.SA2016_0747"/>
<dbReference type="SUPFAM" id="SSF88946">
    <property type="entry name" value="Sigma2 domain of RNA polymerase sigma factors"/>
    <property type="match status" value="1"/>
</dbReference>
<evidence type="ECO:0000256" key="1">
    <source>
        <dbReference type="ARBA" id="ARBA00010641"/>
    </source>
</evidence>
<dbReference type="InterPro" id="IPR007624">
    <property type="entry name" value="RNA_pol_sigma70_r3"/>
</dbReference>
<evidence type="ECO:0000259" key="6">
    <source>
        <dbReference type="Pfam" id="PF04539"/>
    </source>
</evidence>
<dbReference type="InterPro" id="IPR013249">
    <property type="entry name" value="RNA_pol_sigma70_r4_t2"/>
</dbReference>
<name>A0A126ZWU8_9MICC</name>
<dbReference type="PATRIC" id="fig|37927.3.peg.767"/>
<dbReference type="Pfam" id="PF04542">
    <property type="entry name" value="Sigma70_r2"/>
    <property type="match status" value="1"/>
</dbReference>
<sequence>MYMSNEVTAGVVDVPPRASRQLGLTGVHVDIRERNSLVLQNLPLVGYLVSDLCARATHLSREDMASVGALGLVLAADSYDPSTGVPFGAYARRRITGALSDELRSLDWAGRGTRKRIKAVQATAEALAAGLGRQPTEDELATALGLTREQVRDSFADAARTVGTLDDAAEALVAEAVAPEDAVLAAERSRYLQAAVQALPERLRSIVTAIYLEGRAVKDVAADLGITSSAVSQQRSEAMRLLREGLERHFSDREGQGGSGLPAVAGAAGAGSARMAPYLEAFAAAANGIRRGGLRREAATMAARAFAGPAVFAAES</sequence>
<evidence type="ECO:0000256" key="3">
    <source>
        <dbReference type="ARBA" id="ARBA00023082"/>
    </source>
</evidence>
<dbReference type="GO" id="GO:0016987">
    <property type="term" value="F:sigma factor activity"/>
    <property type="evidence" value="ECO:0007669"/>
    <property type="project" value="UniProtKB-KW"/>
</dbReference>
<protein>
    <submittedName>
        <fullName evidence="9">FliA/WhiG subfamily RNA polymerase sigma-28 subunit</fullName>
    </submittedName>
</protein>
<dbReference type="AlphaFoldDB" id="A0A126ZWU8"/>
<evidence type="ECO:0000256" key="2">
    <source>
        <dbReference type="ARBA" id="ARBA00023015"/>
    </source>
</evidence>
<gene>
    <name evidence="9" type="ORF">SA2016_0747</name>
</gene>
<reference evidence="9 10" key="1">
    <citation type="submission" date="2016-02" db="EMBL/GenBank/DDBJ databases">
        <title>Complete genome of Sinomonas atrocyanea KCTC 3377.</title>
        <authorList>
            <person name="Kim K.M."/>
        </authorList>
    </citation>
    <scope>NUCLEOTIDE SEQUENCE [LARGE SCALE GENOMIC DNA]</scope>
    <source>
        <strain evidence="9 10">KCTC 3377</strain>
    </source>
</reference>
<keyword evidence="3" id="KW-0731">Sigma factor</keyword>
<dbReference type="Proteomes" id="UP000070134">
    <property type="component" value="Chromosome"/>
</dbReference>
<feature type="domain" description="RNA polymerase sigma-70 region 3" evidence="6">
    <location>
        <begin position="116"/>
        <end position="157"/>
    </location>
</feature>
<keyword evidence="2" id="KW-0805">Transcription regulation</keyword>
<evidence type="ECO:0000256" key="4">
    <source>
        <dbReference type="ARBA" id="ARBA00023125"/>
    </source>
</evidence>
<dbReference type="InterPro" id="IPR013325">
    <property type="entry name" value="RNA_pol_sigma_r2"/>
</dbReference>
<dbReference type="InterPro" id="IPR014284">
    <property type="entry name" value="RNA_pol_sigma-70_dom"/>
</dbReference>
<evidence type="ECO:0000313" key="10">
    <source>
        <dbReference type="Proteomes" id="UP000070134"/>
    </source>
</evidence>
<dbReference type="Gene3D" id="1.20.140.160">
    <property type="match status" value="1"/>
</dbReference>
<comment type="similarity">
    <text evidence="1">Belongs to the sigma-70 factor family. ECF subfamily.</text>
</comment>
<evidence type="ECO:0000259" key="8">
    <source>
        <dbReference type="Pfam" id="PF08281"/>
    </source>
</evidence>
<dbReference type="SUPFAM" id="SSF88659">
    <property type="entry name" value="Sigma3 and sigma4 domains of RNA polymerase sigma factors"/>
    <property type="match status" value="2"/>
</dbReference>
<dbReference type="InterPro" id="IPR013324">
    <property type="entry name" value="RNA_pol_sigma_r3/r4-like"/>
</dbReference>
<dbReference type="KEGG" id="satk:SA2016_0747"/>
<dbReference type="GO" id="GO:0003677">
    <property type="term" value="F:DNA binding"/>
    <property type="evidence" value="ECO:0007669"/>
    <property type="project" value="UniProtKB-KW"/>
</dbReference>
<feature type="domain" description="RNA polymerase sigma-70 region 2" evidence="7">
    <location>
        <begin position="37"/>
        <end position="108"/>
    </location>
</feature>
<dbReference type="Gene3D" id="1.10.1740.10">
    <property type="match status" value="1"/>
</dbReference>
<evidence type="ECO:0000259" key="7">
    <source>
        <dbReference type="Pfam" id="PF04542"/>
    </source>
</evidence>
<evidence type="ECO:0000256" key="5">
    <source>
        <dbReference type="ARBA" id="ARBA00023163"/>
    </source>
</evidence>
<dbReference type="InterPro" id="IPR007627">
    <property type="entry name" value="RNA_pol_sigma70_r2"/>
</dbReference>
<evidence type="ECO:0000313" key="9">
    <source>
        <dbReference type="EMBL" id="AMM31437.1"/>
    </source>
</evidence>